<dbReference type="HOGENOM" id="CLU_3168643_0_0_0"/>
<keyword evidence="2" id="KW-1185">Reference proteome</keyword>
<organism evidence="2">
    <name type="scientific">Granulicella tundricola (strain ATCC BAA-1859 / DSM 23138 / MP5ACTX9)</name>
    <dbReference type="NCBI Taxonomy" id="1198114"/>
    <lineage>
        <taxon>Bacteria</taxon>
        <taxon>Pseudomonadati</taxon>
        <taxon>Acidobacteriota</taxon>
        <taxon>Terriglobia</taxon>
        <taxon>Terriglobales</taxon>
        <taxon>Acidobacteriaceae</taxon>
        <taxon>Granulicella</taxon>
    </lineage>
</organism>
<proteinExistence type="predicted"/>
<reference evidence="2" key="1">
    <citation type="submission" date="2011-01" db="EMBL/GenBank/DDBJ databases">
        <title>Complete sequence of plasmid5 of Acidobacterium sp. MP5ACTX9.</title>
        <authorList>
            <consortium name="US DOE Joint Genome Institute"/>
            <person name="Lucas S."/>
            <person name="Copeland A."/>
            <person name="Lapidus A."/>
            <person name="Cheng J.-F."/>
            <person name="Goodwin L."/>
            <person name="Pitluck S."/>
            <person name="Teshima H."/>
            <person name="Detter J.C."/>
            <person name="Han C."/>
            <person name="Tapia R."/>
            <person name="Land M."/>
            <person name="Hauser L."/>
            <person name="Kyrpides N."/>
            <person name="Ivanova N."/>
            <person name="Ovchinnikova G."/>
            <person name="Pagani I."/>
            <person name="Rawat S.R."/>
            <person name="Mannisto M."/>
            <person name="Haggblom M.M."/>
            <person name="Woyke T."/>
        </authorList>
    </citation>
    <scope>NUCLEOTIDE SEQUENCE [LARGE SCALE GENOMIC DNA]</scope>
    <source>
        <strain evidence="2">MP5ACTX9</strain>
        <plasmid evidence="2">Plasmid pACIX905</plasmid>
    </source>
</reference>
<keyword evidence="1" id="KW-0614">Plasmid</keyword>
<evidence type="ECO:0000313" key="1">
    <source>
        <dbReference type="EMBL" id="ADW71544.1"/>
    </source>
</evidence>
<geneLocation type="plasmid" evidence="1 2">
    <name>pACIX905</name>
</geneLocation>
<evidence type="ECO:0000313" key="2">
    <source>
        <dbReference type="Proteomes" id="UP000000343"/>
    </source>
</evidence>
<protein>
    <recommendedName>
        <fullName evidence="3">Alpha/beta hydrolase fold protein</fullName>
    </recommendedName>
</protein>
<dbReference type="KEGG" id="acm:AciX9_4614"/>
<dbReference type="InterPro" id="IPR029058">
    <property type="entry name" value="AB_hydrolase_fold"/>
</dbReference>
<sequence>MTLIADSFKNGIPTATVVRVTNADHYIFLSNEAEVLHALNSFLSNNP</sequence>
<accession>E8X7W0</accession>
<name>E8X7W0_GRATM</name>
<gene>
    <name evidence="1" type="ordered locus">AciX9_4614</name>
</gene>
<evidence type="ECO:0008006" key="3">
    <source>
        <dbReference type="Google" id="ProtNLM"/>
    </source>
</evidence>
<dbReference type="Gene3D" id="3.40.50.1820">
    <property type="entry name" value="alpha/beta hydrolase"/>
    <property type="match status" value="1"/>
</dbReference>
<dbReference type="Proteomes" id="UP000000343">
    <property type="component" value="Plasmid pACIX905"/>
</dbReference>
<dbReference type="EMBL" id="CP002485">
    <property type="protein sequence ID" value="ADW71544.1"/>
    <property type="molecule type" value="Genomic_DNA"/>
</dbReference>
<dbReference type="AlphaFoldDB" id="E8X7W0"/>